<proteinExistence type="predicted"/>
<dbReference type="Proteomes" id="UP000815325">
    <property type="component" value="Unassembled WGS sequence"/>
</dbReference>
<evidence type="ECO:0000313" key="2">
    <source>
        <dbReference type="EMBL" id="KAF5839859.1"/>
    </source>
</evidence>
<sequence>MANELGLGDYGSDEEEEEEEQAHERLGQDGSAAAPLGVQENGGAPEAPNLFSAAPDISLTPPQSTMGAEQGRPGGDQEDPQGAGQLSTASADSNNVWNQLPPELRAAPPGSCSPAVEAKLLNIIATSRRQNRSFIDSLRKHRQYSNPDLLQQLVKIYNLKEAGSSFPQDVFSLDALPKEDSSDQLLRQLDRLQETRRQQRAEAKPGQASIPFERGTGSLGTLPPSTAVPGAQKGSAPAPPGLVGNHVVQLREQAERNVAEIMKRERAKRSKWDSAK</sequence>
<protein>
    <submittedName>
        <fullName evidence="2">Uncharacterized protein</fullName>
    </submittedName>
</protein>
<dbReference type="PANTHER" id="PTHR13464:SF0">
    <property type="entry name" value="SAP30-BINDING PROTEIN"/>
    <property type="match status" value="1"/>
</dbReference>
<dbReference type="PANTHER" id="PTHR13464">
    <property type="entry name" value="TRANSCRIPTIONAL REGULATOR PROTEIN HCNGP"/>
    <property type="match status" value="1"/>
</dbReference>
<organism evidence="2 3">
    <name type="scientific">Dunaliella salina</name>
    <name type="common">Green alga</name>
    <name type="synonym">Protococcus salinus</name>
    <dbReference type="NCBI Taxonomy" id="3046"/>
    <lineage>
        <taxon>Eukaryota</taxon>
        <taxon>Viridiplantae</taxon>
        <taxon>Chlorophyta</taxon>
        <taxon>core chlorophytes</taxon>
        <taxon>Chlorophyceae</taxon>
        <taxon>CS clade</taxon>
        <taxon>Chlamydomonadales</taxon>
        <taxon>Dunaliellaceae</taxon>
        <taxon>Dunaliella</taxon>
    </lineage>
</organism>
<evidence type="ECO:0000313" key="3">
    <source>
        <dbReference type="Proteomes" id="UP000815325"/>
    </source>
</evidence>
<evidence type="ECO:0000256" key="1">
    <source>
        <dbReference type="SAM" id="MobiDB-lite"/>
    </source>
</evidence>
<gene>
    <name evidence="2" type="ORF">DUNSADRAFT_18402</name>
</gene>
<accession>A0ABQ7GZ31</accession>
<comment type="caution">
    <text evidence="2">The sequence shown here is derived from an EMBL/GenBank/DDBJ whole genome shotgun (WGS) entry which is preliminary data.</text>
</comment>
<dbReference type="EMBL" id="MU069530">
    <property type="protein sequence ID" value="KAF5839859.1"/>
    <property type="molecule type" value="Genomic_DNA"/>
</dbReference>
<feature type="compositionally biased region" description="Polar residues" evidence="1">
    <location>
        <begin position="84"/>
        <end position="98"/>
    </location>
</feature>
<name>A0ABQ7GZ31_DUNSA</name>
<feature type="compositionally biased region" description="Acidic residues" evidence="1">
    <location>
        <begin position="11"/>
        <end position="21"/>
    </location>
</feature>
<dbReference type="Pfam" id="PF07818">
    <property type="entry name" value="HCNGP"/>
    <property type="match status" value="1"/>
</dbReference>
<dbReference type="InterPro" id="IPR012479">
    <property type="entry name" value="SAP30BP"/>
</dbReference>
<reference evidence="2" key="1">
    <citation type="submission" date="2017-08" db="EMBL/GenBank/DDBJ databases">
        <authorList>
            <person name="Polle J.E."/>
            <person name="Barry K."/>
            <person name="Cushman J."/>
            <person name="Schmutz J."/>
            <person name="Tran D."/>
            <person name="Hathwaick L.T."/>
            <person name="Yim W.C."/>
            <person name="Jenkins J."/>
            <person name="Mckie-Krisberg Z.M."/>
            <person name="Prochnik S."/>
            <person name="Lindquist E."/>
            <person name="Dockter R.B."/>
            <person name="Adam C."/>
            <person name="Molina H."/>
            <person name="Bunkerborg J."/>
            <person name="Jin E."/>
            <person name="Buchheim M."/>
            <person name="Magnuson J."/>
        </authorList>
    </citation>
    <scope>NUCLEOTIDE SEQUENCE</scope>
    <source>
        <strain evidence="2">CCAP 19/18</strain>
    </source>
</reference>
<feature type="region of interest" description="Disordered" evidence="1">
    <location>
        <begin position="196"/>
        <end position="246"/>
    </location>
</feature>
<feature type="region of interest" description="Disordered" evidence="1">
    <location>
        <begin position="1"/>
        <end position="112"/>
    </location>
</feature>
<keyword evidence="3" id="KW-1185">Reference proteome</keyword>